<evidence type="ECO:0000256" key="1">
    <source>
        <dbReference type="SAM" id="MobiDB-lite"/>
    </source>
</evidence>
<feature type="region of interest" description="Disordered" evidence="1">
    <location>
        <begin position="1"/>
        <end position="91"/>
    </location>
</feature>
<sequence length="153" mass="16969">MVKKKKSRAGLDGMRWGGGGGPGAGNGAMGEVTNVPKAVKEGGKDKEEREREKKDGLLKVKTEDGYGSGKWWSIGRGRKDSKEKEKERKENKISHKPVEFIYDPNSHSKSMSFRFSFVLSLDNFLRGRVVFLSCPTFSCLCRVFGSSSSSRTI</sequence>
<accession>A0A067SGB7</accession>
<dbReference type="Proteomes" id="UP000027222">
    <property type="component" value="Unassembled WGS sequence"/>
</dbReference>
<proteinExistence type="predicted"/>
<dbReference type="EMBL" id="KL142399">
    <property type="protein sequence ID" value="KDR69955.1"/>
    <property type="molecule type" value="Genomic_DNA"/>
</dbReference>
<dbReference type="STRING" id="685588.A0A067SGB7"/>
<protein>
    <submittedName>
        <fullName evidence="2">Uncharacterized protein</fullName>
    </submittedName>
</protein>
<organism evidence="2 3">
    <name type="scientific">Galerina marginata (strain CBS 339.88)</name>
    <dbReference type="NCBI Taxonomy" id="685588"/>
    <lineage>
        <taxon>Eukaryota</taxon>
        <taxon>Fungi</taxon>
        <taxon>Dikarya</taxon>
        <taxon>Basidiomycota</taxon>
        <taxon>Agaricomycotina</taxon>
        <taxon>Agaricomycetes</taxon>
        <taxon>Agaricomycetidae</taxon>
        <taxon>Agaricales</taxon>
        <taxon>Agaricineae</taxon>
        <taxon>Strophariaceae</taxon>
        <taxon>Galerina</taxon>
    </lineage>
</organism>
<name>A0A067SGB7_GALM3</name>
<dbReference type="HOGENOM" id="CLU_1713399_0_0_1"/>
<reference evidence="3" key="1">
    <citation type="journal article" date="2014" name="Proc. Natl. Acad. Sci. U.S.A.">
        <title>Extensive sampling of basidiomycete genomes demonstrates inadequacy of the white-rot/brown-rot paradigm for wood decay fungi.</title>
        <authorList>
            <person name="Riley R."/>
            <person name="Salamov A.A."/>
            <person name="Brown D.W."/>
            <person name="Nagy L.G."/>
            <person name="Floudas D."/>
            <person name="Held B.W."/>
            <person name="Levasseur A."/>
            <person name="Lombard V."/>
            <person name="Morin E."/>
            <person name="Otillar R."/>
            <person name="Lindquist E.A."/>
            <person name="Sun H."/>
            <person name="LaButti K.M."/>
            <person name="Schmutz J."/>
            <person name="Jabbour D."/>
            <person name="Luo H."/>
            <person name="Baker S.E."/>
            <person name="Pisabarro A.G."/>
            <person name="Walton J.D."/>
            <person name="Blanchette R.A."/>
            <person name="Henrissat B."/>
            <person name="Martin F."/>
            <person name="Cullen D."/>
            <person name="Hibbett D.S."/>
            <person name="Grigoriev I.V."/>
        </authorList>
    </citation>
    <scope>NUCLEOTIDE SEQUENCE [LARGE SCALE GENOMIC DNA]</scope>
    <source>
        <strain evidence="3">CBS 339.88</strain>
    </source>
</reference>
<evidence type="ECO:0000313" key="2">
    <source>
        <dbReference type="EMBL" id="KDR69955.1"/>
    </source>
</evidence>
<evidence type="ECO:0000313" key="3">
    <source>
        <dbReference type="Proteomes" id="UP000027222"/>
    </source>
</evidence>
<gene>
    <name evidence="2" type="ORF">GALMADRAFT_255277</name>
</gene>
<dbReference type="AlphaFoldDB" id="A0A067SGB7"/>
<feature type="compositionally biased region" description="Basic and acidic residues" evidence="1">
    <location>
        <begin position="38"/>
        <end position="64"/>
    </location>
</feature>
<feature type="compositionally biased region" description="Basic and acidic residues" evidence="1">
    <location>
        <begin position="77"/>
        <end position="91"/>
    </location>
</feature>
<keyword evidence="3" id="KW-1185">Reference proteome</keyword>
<feature type="compositionally biased region" description="Gly residues" evidence="1">
    <location>
        <begin position="15"/>
        <end position="28"/>
    </location>
</feature>